<dbReference type="InterPro" id="IPR038555">
    <property type="entry name" value="Zincin_1_sf"/>
</dbReference>
<dbReference type="Gene3D" id="3.30.2010.20">
    <property type="match status" value="1"/>
</dbReference>
<evidence type="ECO:0000313" key="1">
    <source>
        <dbReference type="EMBL" id="VAW09223.1"/>
    </source>
</evidence>
<accession>A0A3B0SZD6</accession>
<proteinExistence type="predicted"/>
<organism evidence="1">
    <name type="scientific">hydrothermal vent metagenome</name>
    <dbReference type="NCBI Taxonomy" id="652676"/>
    <lineage>
        <taxon>unclassified sequences</taxon>
        <taxon>metagenomes</taxon>
        <taxon>ecological metagenomes</taxon>
    </lineage>
</organism>
<dbReference type="SUPFAM" id="SSF55486">
    <property type="entry name" value="Metalloproteases ('zincins'), catalytic domain"/>
    <property type="match status" value="1"/>
</dbReference>
<evidence type="ECO:0008006" key="2">
    <source>
        <dbReference type="Google" id="ProtNLM"/>
    </source>
</evidence>
<dbReference type="EMBL" id="UOEI01000696">
    <property type="protein sequence ID" value="VAW09223.1"/>
    <property type="molecule type" value="Genomic_DNA"/>
</dbReference>
<dbReference type="Pfam" id="PF06262">
    <property type="entry name" value="Zincin_1"/>
    <property type="match status" value="1"/>
</dbReference>
<name>A0A3B0SZD6_9ZZZZ</name>
<dbReference type="CDD" id="cd12952">
    <property type="entry name" value="MMP_ACEL2062"/>
    <property type="match status" value="1"/>
</dbReference>
<sequence length="117" mass="13230">MQIEEFEKEVETVLGDLPQWVKDAMDNVFVVIEARPSREQDPTGAGLLGVYEGVALNERGIDYFGVSPDQIIVFYHPHMALGLEGRELRDEIRTTVLHEIGHHLGFNDDRLAELGWA</sequence>
<reference evidence="1" key="1">
    <citation type="submission" date="2018-06" db="EMBL/GenBank/DDBJ databases">
        <authorList>
            <person name="Zhirakovskaya E."/>
        </authorList>
    </citation>
    <scope>NUCLEOTIDE SEQUENCE</scope>
</reference>
<protein>
    <recommendedName>
        <fullName evidence="2">Acetylglutamate kinase</fullName>
    </recommendedName>
</protein>
<dbReference type="AlphaFoldDB" id="A0A3B0SZD6"/>
<dbReference type="InterPro" id="IPR010428">
    <property type="entry name" value="Zincin_1"/>
</dbReference>
<gene>
    <name evidence="1" type="ORF">MNBD_ACTINO01-2151</name>
</gene>